<name>A0A366I8G8_9FIRM</name>
<comment type="similarity">
    <text evidence="2">Belongs to the chromate ion transporter (CHR) (TC 2.A.51) family.</text>
</comment>
<evidence type="ECO:0000256" key="4">
    <source>
        <dbReference type="ARBA" id="ARBA00022692"/>
    </source>
</evidence>
<dbReference type="PANTHER" id="PTHR43663">
    <property type="entry name" value="CHROMATE TRANSPORT PROTEIN-RELATED"/>
    <property type="match status" value="1"/>
</dbReference>
<keyword evidence="9" id="KW-1185">Reference proteome</keyword>
<dbReference type="InterPro" id="IPR052518">
    <property type="entry name" value="CHR_Transporter"/>
</dbReference>
<reference evidence="8 9" key="1">
    <citation type="submission" date="2018-06" db="EMBL/GenBank/DDBJ databases">
        <title>Genomic Encyclopedia of Type Strains, Phase IV (KMG-IV): sequencing the most valuable type-strain genomes for metagenomic binning, comparative biology and taxonomic classification.</title>
        <authorList>
            <person name="Goeker M."/>
        </authorList>
    </citation>
    <scope>NUCLEOTIDE SEQUENCE [LARGE SCALE GENOMIC DNA]</scope>
    <source>
        <strain evidence="8 9">DSM 22112</strain>
    </source>
</reference>
<keyword evidence="4 7" id="KW-0812">Transmembrane</keyword>
<feature type="transmembrane region" description="Helical" evidence="7">
    <location>
        <begin position="118"/>
        <end position="135"/>
    </location>
</feature>
<proteinExistence type="inferred from homology"/>
<keyword evidence="6 7" id="KW-0472">Membrane</keyword>
<evidence type="ECO:0000256" key="3">
    <source>
        <dbReference type="ARBA" id="ARBA00022475"/>
    </source>
</evidence>
<feature type="transmembrane region" description="Helical" evidence="7">
    <location>
        <begin position="170"/>
        <end position="187"/>
    </location>
</feature>
<gene>
    <name evidence="8" type="ORF">DES36_10845</name>
</gene>
<dbReference type="Proteomes" id="UP000253490">
    <property type="component" value="Unassembled WGS sequence"/>
</dbReference>
<evidence type="ECO:0000313" key="8">
    <source>
        <dbReference type="EMBL" id="RBP64430.1"/>
    </source>
</evidence>
<dbReference type="GO" id="GO:0015109">
    <property type="term" value="F:chromate transmembrane transporter activity"/>
    <property type="evidence" value="ECO:0007669"/>
    <property type="project" value="InterPro"/>
</dbReference>
<protein>
    <submittedName>
        <fullName evidence="8">Chromate transporter</fullName>
    </submittedName>
</protein>
<feature type="transmembrane region" description="Helical" evidence="7">
    <location>
        <begin position="77"/>
        <end position="98"/>
    </location>
</feature>
<organism evidence="8 9">
    <name type="scientific">Alkalibaculum bacchi</name>
    <dbReference type="NCBI Taxonomy" id="645887"/>
    <lineage>
        <taxon>Bacteria</taxon>
        <taxon>Bacillati</taxon>
        <taxon>Bacillota</taxon>
        <taxon>Clostridia</taxon>
        <taxon>Eubacteriales</taxon>
        <taxon>Eubacteriaceae</taxon>
        <taxon>Alkalibaculum</taxon>
    </lineage>
</organism>
<evidence type="ECO:0000256" key="5">
    <source>
        <dbReference type="ARBA" id="ARBA00022989"/>
    </source>
</evidence>
<dbReference type="RefSeq" id="WP_113920579.1">
    <property type="nucleotide sequence ID" value="NZ_QNRX01000008.1"/>
</dbReference>
<keyword evidence="5 7" id="KW-1133">Transmembrane helix</keyword>
<dbReference type="PANTHER" id="PTHR43663:SF1">
    <property type="entry name" value="CHROMATE TRANSPORTER"/>
    <property type="match status" value="1"/>
</dbReference>
<feature type="transmembrane region" description="Helical" evidence="7">
    <location>
        <begin position="48"/>
        <end position="71"/>
    </location>
</feature>
<sequence>MIYLLLYFEFFKVAIFTFGGGYASLPLIYDAVVQNNAWITAQQYADIIALEGMAPGPMAINVATFVGTLIAGVPGSIIATLGLCTPAMFICIVVARFYLKYKDQNLVQSLLSSLRPTAIGLIAAAAITIFLTGIFNNGDGSIVMENFNIWSVLIFVGGLYLLRRSRINELWLIVMGFGLGVILYPFVS</sequence>
<comment type="subcellular location">
    <subcellularLocation>
        <location evidence="1">Cell membrane</location>
        <topology evidence="1">Multi-pass membrane protein</topology>
    </subcellularLocation>
</comment>
<feature type="transmembrane region" description="Helical" evidence="7">
    <location>
        <begin position="6"/>
        <end position="28"/>
    </location>
</feature>
<dbReference type="InterPro" id="IPR003370">
    <property type="entry name" value="Chromate_transpt"/>
</dbReference>
<evidence type="ECO:0000256" key="7">
    <source>
        <dbReference type="SAM" id="Phobius"/>
    </source>
</evidence>
<dbReference type="OrthoDB" id="9788907at2"/>
<dbReference type="AlphaFoldDB" id="A0A366I8G8"/>
<keyword evidence="3" id="KW-1003">Cell membrane</keyword>
<evidence type="ECO:0000256" key="1">
    <source>
        <dbReference type="ARBA" id="ARBA00004651"/>
    </source>
</evidence>
<dbReference type="EMBL" id="QNRX01000008">
    <property type="protein sequence ID" value="RBP64430.1"/>
    <property type="molecule type" value="Genomic_DNA"/>
</dbReference>
<evidence type="ECO:0000256" key="2">
    <source>
        <dbReference type="ARBA" id="ARBA00005262"/>
    </source>
</evidence>
<dbReference type="GO" id="GO:0005886">
    <property type="term" value="C:plasma membrane"/>
    <property type="evidence" value="ECO:0007669"/>
    <property type="project" value="UniProtKB-SubCell"/>
</dbReference>
<feature type="transmembrane region" description="Helical" evidence="7">
    <location>
        <begin position="147"/>
        <end position="163"/>
    </location>
</feature>
<dbReference type="Pfam" id="PF02417">
    <property type="entry name" value="Chromate_transp"/>
    <property type="match status" value="1"/>
</dbReference>
<comment type="caution">
    <text evidence="8">The sequence shown here is derived from an EMBL/GenBank/DDBJ whole genome shotgun (WGS) entry which is preliminary data.</text>
</comment>
<evidence type="ECO:0000313" key="9">
    <source>
        <dbReference type="Proteomes" id="UP000253490"/>
    </source>
</evidence>
<evidence type="ECO:0000256" key="6">
    <source>
        <dbReference type="ARBA" id="ARBA00023136"/>
    </source>
</evidence>
<accession>A0A366I8G8</accession>